<keyword evidence="6" id="KW-1185">Reference proteome</keyword>
<dbReference type="Gene3D" id="3.40.190.80">
    <property type="match status" value="1"/>
</dbReference>
<keyword evidence="4" id="KW-0460">Magnesium</keyword>
<dbReference type="Pfam" id="PF00459">
    <property type="entry name" value="Inositol_P"/>
    <property type="match status" value="1"/>
</dbReference>
<dbReference type="InterPro" id="IPR020583">
    <property type="entry name" value="Inositol_monoP_metal-BS"/>
</dbReference>
<dbReference type="PROSITE" id="PS00629">
    <property type="entry name" value="IMP_1"/>
    <property type="match status" value="1"/>
</dbReference>
<dbReference type="PANTHER" id="PTHR20854:SF4">
    <property type="entry name" value="INOSITOL-1-MONOPHOSPHATASE-RELATED"/>
    <property type="match status" value="1"/>
</dbReference>
<sequence>MQNKTDVSVSEILDDCEAWAKSAAVLARSFFRKDNQLSFKEDDSPVTIADRQIEKELKAGILGKYPDFGIFGEESGVDGSLDGDLMVIDPIDGTRSFISGNPLFGLLLAYLRNGETMAGAISMPILNEIYTGGAGTPAKCNGKEISVSTQTSLDDAIIYINEGDKLLVDKPEQAERLLKSGKTRRFGYDCYSHALLASGHVDVVIDYDLKPYDFLAVSAVVRAAGGIVTDWNGNDLGLSSHGAIISAATPELHEEVLKTLNC</sequence>
<dbReference type="RefSeq" id="WP_189438953.1">
    <property type="nucleotide sequence ID" value="NZ_BMXE01000013.1"/>
</dbReference>
<dbReference type="PANTHER" id="PTHR20854">
    <property type="entry name" value="INOSITOL MONOPHOSPHATASE"/>
    <property type="match status" value="1"/>
</dbReference>
<dbReference type="InterPro" id="IPR000760">
    <property type="entry name" value="Inositol_monophosphatase-like"/>
</dbReference>
<evidence type="ECO:0000256" key="1">
    <source>
        <dbReference type="ARBA" id="ARBA00009759"/>
    </source>
</evidence>
<evidence type="ECO:0000313" key="6">
    <source>
        <dbReference type="Proteomes" id="UP000637980"/>
    </source>
</evidence>
<reference evidence="6" key="1">
    <citation type="journal article" date="2019" name="Int. J. Syst. Evol. Microbiol.">
        <title>The Global Catalogue of Microorganisms (GCM) 10K type strain sequencing project: providing services to taxonomists for standard genome sequencing and annotation.</title>
        <authorList>
            <consortium name="The Broad Institute Genomics Platform"/>
            <consortium name="The Broad Institute Genome Sequencing Center for Infectious Disease"/>
            <person name="Wu L."/>
            <person name="Ma J."/>
        </authorList>
    </citation>
    <scope>NUCLEOTIDE SEQUENCE [LARGE SCALE GENOMIC DNA]</scope>
    <source>
        <strain evidence="6">KCTC 12861</strain>
    </source>
</reference>
<evidence type="ECO:0000313" key="5">
    <source>
        <dbReference type="EMBL" id="GHB49901.1"/>
    </source>
</evidence>
<dbReference type="Proteomes" id="UP000637980">
    <property type="component" value="Unassembled WGS sequence"/>
</dbReference>
<dbReference type="PRINTS" id="PR00377">
    <property type="entry name" value="IMPHPHTASES"/>
</dbReference>
<gene>
    <name evidence="5" type="ORF">GCM10007094_43880</name>
</gene>
<protein>
    <submittedName>
        <fullName evidence="5">Histidinol phosphate phosphatase</fullName>
    </submittedName>
</protein>
<evidence type="ECO:0000256" key="3">
    <source>
        <dbReference type="ARBA" id="ARBA00022801"/>
    </source>
</evidence>
<name>A0ABQ3ETM9_9HYPH</name>
<evidence type="ECO:0000256" key="2">
    <source>
        <dbReference type="ARBA" id="ARBA00022723"/>
    </source>
</evidence>
<evidence type="ECO:0000256" key="4">
    <source>
        <dbReference type="ARBA" id="ARBA00022842"/>
    </source>
</evidence>
<comment type="caution">
    <text evidence="5">The sequence shown here is derived from an EMBL/GenBank/DDBJ whole genome shotgun (WGS) entry which is preliminary data.</text>
</comment>
<dbReference type="EMBL" id="BMXE01000013">
    <property type="protein sequence ID" value="GHB49901.1"/>
    <property type="molecule type" value="Genomic_DNA"/>
</dbReference>
<keyword evidence="2" id="KW-0479">Metal-binding</keyword>
<keyword evidence="3" id="KW-0378">Hydrolase</keyword>
<dbReference type="Gene3D" id="3.30.540.10">
    <property type="entry name" value="Fructose-1,6-Bisphosphatase, subunit A, domain 1"/>
    <property type="match status" value="1"/>
</dbReference>
<accession>A0ABQ3ETM9</accession>
<dbReference type="SUPFAM" id="SSF56655">
    <property type="entry name" value="Carbohydrate phosphatase"/>
    <property type="match status" value="1"/>
</dbReference>
<proteinExistence type="inferred from homology"/>
<comment type="similarity">
    <text evidence="1">Belongs to the inositol monophosphatase superfamily.</text>
</comment>
<organism evidence="5 6">
    <name type="scientific">Pseudovibrio japonicus</name>
    <dbReference type="NCBI Taxonomy" id="366534"/>
    <lineage>
        <taxon>Bacteria</taxon>
        <taxon>Pseudomonadati</taxon>
        <taxon>Pseudomonadota</taxon>
        <taxon>Alphaproteobacteria</taxon>
        <taxon>Hyphomicrobiales</taxon>
        <taxon>Stappiaceae</taxon>
        <taxon>Pseudovibrio</taxon>
    </lineage>
</organism>